<organism evidence="3 4">
    <name type="scientific">Penstemon smallii</name>
    <dbReference type="NCBI Taxonomy" id="265156"/>
    <lineage>
        <taxon>Eukaryota</taxon>
        <taxon>Viridiplantae</taxon>
        <taxon>Streptophyta</taxon>
        <taxon>Embryophyta</taxon>
        <taxon>Tracheophyta</taxon>
        <taxon>Spermatophyta</taxon>
        <taxon>Magnoliopsida</taxon>
        <taxon>eudicotyledons</taxon>
        <taxon>Gunneridae</taxon>
        <taxon>Pentapetalae</taxon>
        <taxon>asterids</taxon>
        <taxon>lamiids</taxon>
        <taxon>Lamiales</taxon>
        <taxon>Plantaginaceae</taxon>
        <taxon>Cheloneae</taxon>
        <taxon>Penstemon</taxon>
    </lineage>
</organism>
<feature type="compositionally biased region" description="Low complexity" evidence="1">
    <location>
        <begin position="331"/>
        <end position="343"/>
    </location>
</feature>
<comment type="caution">
    <text evidence="3">The sequence shown here is derived from an EMBL/GenBank/DDBJ whole genome shotgun (WGS) entry which is preliminary data.</text>
</comment>
<evidence type="ECO:0000259" key="2">
    <source>
        <dbReference type="Pfam" id="PF03732"/>
    </source>
</evidence>
<accession>A0ABD3RLK0</accession>
<evidence type="ECO:0000256" key="1">
    <source>
        <dbReference type="SAM" id="MobiDB-lite"/>
    </source>
</evidence>
<evidence type="ECO:0000313" key="4">
    <source>
        <dbReference type="Proteomes" id="UP001634393"/>
    </source>
</evidence>
<dbReference type="PANTHER" id="PTHR33223:SF11">
    <property type="entry name" value="ELEMENT PROTEIN, PUTATIVE-RELATED"/>
    <property type="match status" value="1"/>
</dbReference>
<sequence>MGPHIPAEIERPINEYITPILGVLDSSIVRPEIEAAHFEVKPVMLNLINSSAIFSGLAMEDPHAHLKNFMEICDSFKLNGVTADQLRMKLFSFSLRDRARVWLNSMPPNSIVSWTDLTEKFLRKYFPPTKSAKVQMEIHSFQQTEGESLYDAWERFKGLMTQCPQHGIPGWQLIHIFYTGLGGQIRTILDAAAGGTFLGKTYTDAYDVLERMTYNNYQWASERSSVKLTPVKFEVDSVTSVQAQLDALTKKVDRFIISKSGANSFQAQQVNMIHNPEIYCIICGGEHPYENCPSNSETACYVGNSRNNQGYNPYSNSYNPGWRNHPNFSWSNNQNAGQGSNNATTQQQHNPPGSQSQQKQPPVDNKSSLEETLKQFITHTSTLFNQTNASIRDLETQTTATNASIRNLETQMAQLAQERQHRPPGSLPSNTENPRTNHNEHCKAITLRNGRELEEPIRTQAQVKDPKEAQDKTEESELNK</sequence>
<feature type="compositionally biased region" description="Basic and acidic residues" evidence="1">
    <location>
        <begin position="464"/>
        <end position="480"/>
    </location>
</feature>
<feature type="region of interest" description="Disordered" evidence="1">
    <location>
        <begin position="415"/>
        <end position="480"/>
    </location>
</feature>
<proteinExistence type="predicted"/>
<reference evidence="3 4" key="1">
    <citation type="submission" date="2024-12" db="EMBL/GenBank/DDBJ databases">
        <title>The unique morphological basis and parallel evolutionary history of personate flowers in Penstemon.</title>
        <authorList>
            <person name="Depatie T.H."/>
            <person name="Wessinger C.A."/>
        </authorList>
    </citation>
    <scope>NUCLEOTIDE SEQUENCE [LARGE SCALE GENOMIC DNA]</scope>
    <source>
        <strain evidence="3">WTNN_2</strain>
        <tissue evidence="3">Leaf</tissue>
    </source>
</reference>
<dbReference type="Proteomes" id="UP001634393">
    <property type="component" value="Unassembled WGS sequence"/>
</dbReference>
<feature type="compositionally biased region" description="Basic and acidic residues" evidence="1">
    <location>
        <begin position="435"/>
        <end position="457"/>
    </location>
</feature>
<dbReference type="EMBL" id="JBJXBP010000008">
    <property type="protein sequence ID" value="KAL3813187.1"/>
    <property type="molecule type" value="Genomic_DNA"/>
</dbReference>
<feature type="region of interest" description="Disordered" evidence="1">
    <location>
        <begin position="312"/>
        <end position="368"/>
    </location>
</feature>
<protein>
    <recommendedName>
        <fullName evidence="2">Retrotransposon gag domain-containing protein</fullName>
    </recommendedName>
</protein>
<feature type="domain" description="Retrotransposon gag" evidence="2">
    <location>
        <begin position="89"/>
        <end position="181"/>
    </location>
</feature>
<dbReference type="Pfam" id="PF03732">
    <property type="entry name" value="Retrotrans_gag"/>
    <property type="match status" value="1"/>
</dbReference>
<feature type="compositionally biased region" description="Low complexity" evidence="1">
    <location>
        <begin position="351"/>
        <end position="362"/>
    </location>
</feature>
<keyword evidence="4" id="KW-1185">Reference proteome</keyword>
<gene>
    <name evidence="3" type="ORF">ACJIZ3_014455</name>
</gene>
<evidence type="ECO:0000313" key="3">
    <source>
        <dbReference type="EMBL" id="KAL3813187.1"/>
    </source>
</evidence>
<name>A0ABD3RLK0_9LAMI</name>
<dbReference type="AlphaFoldDB" id="A0ABD3RLK0"/>
<dbReference type="PANTHER" id="PTHR33223">
    <property type="entry name" value="CCHC-TYPE DOMAIN-CONTAINING PROTEIN"/>
    <property type="match status" value="1"/>
</dbReference>
<dbReference type="InterPro" id="IPR005162">
    <property type="entry name" value="Retrotrans_gag_dom"/>
</dbReference>